<gene>
    <name evidence="1" type="ORF">RPERSI_LOCUS33549</name>
</gene>
<accession>A0ACA9SNW4</accession>
<protein>
    <submittedName>
        <fullName evidence="1">16444_t:CDS:1</fullName>
    </submittedName>
</protein>
<comment type="caution">
    <text evidence="1">The sequence shown here is derived from an EMBL/GenBank/DDBJ whole genome shotgun (WGS) entry which is preliminary data.</text>
</comment>
<keyword evidence="2" id="KW-1185">Reference proteome</keyword>
<evidence type="ECO:0000313" key="1">
    <source>
        <dbReference type="EMBL" id="CAG8845178.1"/>
    </source>
</evidence>
<dbReference type="Proteomes" id="UP000789920">
    <property type="component" value="Unassembled WGS sequence"/>
</dbReference>
<evidence type="ECO:0000313" key="2">
    <source>
        <dbReference type="Proteomes" id="UP000789920"/>
    </source>
</evidence>
<name>A0ACA9SNW4_9GLOM</name>
<organism evidence="1 2">
    <name type="scientific">Racocetra persica</name>
    <dbReference type="NCBI Taxonomy" id="160502"/>
    <lineage>
        <taxon>Eukaryota</taxon>
        <taxon>Fungi</taxon>
        <taxon>Fungi incertae sedis</taxon>
        <taxon>Mucoromycota</taxon>
        <taxon>Glomeromycotina</taxon>
        <taxon>Glomeromycetes</taxon>
        <taxon>Diversisporales</taxon>
        <taxon>Gigasporaceae</taxon>
        <taxon>Racocetra</taxon>
    </lineage>
</organism>
<proteinExistence type="predicted"/>
<dbReference type="EMBL" id="CAJVQC010145594">
    <property type="protein sequence ID" value="CAG8845178.1"/>
    <property type="molecule type" value="Genomic_DNA"/>
</dbReference>
<sequence length="73" mass="8226">MDQDDESNVLLESEKIEEIVAKLVDESSYMSETAQAITYLQIINEPVVTEEILDDEGIIAIVQDKENELIGQK</sequence>
<feature type="non-terminal residue" evidence="1">
    <location>
        <position position="73"/>
    </location>
</feature>
<reference evidence="1" key="1">
    <citation type="submission" date="2021-06" db="EMBL/GenBank/DDBJ databases">
        <authorList>
            <person name="Kallberg Y."/>
            <person name="Tangrot J."/>
            <person name="Rosling A."/>
        </authorList>
    </citation>
    <scope>NUCLEOTIDE SEQUENCE</scope>
    <source>
        <strain evidence="1">MA461A</strain>
    </source>
</reference>